<reference evidence="3" key="1">
    <citation type="journal article" date="2015" name="Nature">
        <title>Complex archaea that bridge the gap between prokaryotes and eukaryotes.</title>
        <authorList>
            <person name="Spang A."/>
            <person name="Saw J.H."/>
            <person name="Jorgensen S.L."/>
            <person name="Zaremba-Niedzwiedzka K."/>
            <person name="Martijn J."/>
            <person name="Lind A.E."/>
            <person name="van Eijk R."/>
            <person name="Schleper C."/>
            <person name="Guy L."/>
            <person name="Ettema T.J."/>
        </authorList>
    </citation>
    <scope>NUCLEOTIDE SEQUENCE</scope>
</reference>
<accession>A0A0F9RZA8</accession>
<protein>
    <recommendedName>
        <fullName evidence="2">GAF domain-containing protein</fullName>
    </recommendedName>
</protein>
<sequence>MTDKENLEKRYKRIYDQLRELVLKTENKIARMATIAAILHHKMAQFFWTGFYILIDGELIIGPYQGPLACQILEKEKGVCWAGVTSKKTIIVPDVHKFPGHAACDSRSNSEIVVPLIDKENQVWGVLDVDSRKFDAFSESDKDWLEKIVKLI</sequence>
<dbReference type="InterPro" id="IPR029016">
    <property type="entry name" value="GAF-like_dom_sf"/>
</dbReference>
<dbReference type="FunFam" id="3.30.450.40:FF:000008">
    <property type="entry name" value="GAF domain-containing proteins"/>
    <property type="match status" value="1"/>
</dbReference>
<feature type="domain" description="GAF" evidence="2">
    <location>
        <begin position="49"/>
        <end position="150"/>
    </location>
</feature>
<evidence type="ECO:0000259" key="2">
    <source>
        <dbReference type="Pfam" id="PF13185"/>
    </source>
</evidence>
<dbReference type="Gene3D" id="3.30.450.40">
    <property type="match status" value="1"/>
</dbReference>
<dbReference type="AlphaFoldDB" id="A0A0F9RZA8"/>
<evidence type="ECO:0000313" key="3">
    <source>
        <dbReference type="EMBL" id="KKN61770.1"/>
    </source>
</evidence>
<comment type="similarity">
    <text evidence="1">Belongs to the free Met sulfoxide reductase family.</text>
</comment>
<evidence type="ECO:0000256" key="1">
    <source>
        <dbReference type="ARBA" id="ARBA00038454"/>
    </source>
</evidence>
<organism evidence="3">
    <name type="scientific">marine sediment metagenome</name>
    <dbReference type="NCBI Taxonomy" id="412755"/>
    <lineage>
        <taxon>unclassified sequences</taxon>
        <taxon>metagenomes</taxon>
        <taxon>ecological metagenomes</taxon>
    </lineage>
</organism>
<dbReference type="EMBL" id="LAZR01000646">
    <property type="protein sequence ID" value="KKN61770.1"/>
    <property type="molecule type" value="Genomic_DNA"/>
</dbReference>
<proteinExistence type="inferred from homology"/>
<dbReference type="Pfam" id="PF13185">
    <property type="entry name" value="GAF_2"/>
    <property type="match status" value="1"/>
</dbReference>
<dbReference type="SUPFAM" id="SSF55781">
    <property type="entry name" value="GAF domain-like"/>
    <property type="match status" value="1"/>
</dbReference>
<name>A0A0F9RZA8_9ZZZZ</name>
<dbReference type="InterPro" id="IPR003018">
    <property type="entry name" value="GAF"/>
</dbReference>
<gene>
    <name evidence="3" type="ORF">LCGC14_0518470</name>
</gene>
<comment type="caution">
    <text evidence="3">The sequence shown here is derived from an EMBL/GenBank/DDBJ whole genome shotgun (WGS) entry which is preliminary data.</text>
</comment>